<feature type="domain" description="PRC-barrel" evidence="1">
    <location>
        <begin position="2"/>
        <end position="75"/>
    </location>
</feature>
<proteinExistence type="predicted"/>
<comment type="caution">
    <text evidence="2">The sequence shown here is derived from an EMBL/GenBank/DDBJ whole genome shotgun (WGS) entry which is preliminary data.</text>
</comment>
<name>A0ABS2NNU4_9FIRM</name>
<dbReference type="NCBIfam" id="TIGR02888">
    <property type="entry name" value="spore_YlmC_YmxH"/>
    <property type="match status" value="1"/>
</dbReference>
<dbReference type="InterPro" id="IPR014238">
    <property type="entry name" value="Spore_YlmC/YmxH"/>
</dbReference>
<dbReference type="Pfam" id="PF05239">
    <property type="entry name" value="PRC"/>
    <property type="match status" value="1"/>
</dbReference>
<dbReference type="PANTHER" id="PTHR40061:SF1">
    <property type="entry name" value="SPORULATION PROTEIN YLMC-RELATED"/>
    <property type="match status" value="1"/>
</dbReference>
<gene>
    <name evidence="2" type="ORF">JOC73_001089</name>
</gene>
<dbReference type="Proteomes" id="UP001314796">
    <property type="component" value="Unassembled WGS sequence"/>
</dbReference>
<dbReference type="PANTHER" id="PTHR40061">
    <property type="entry name" value="SPORULATION PROTEIN YLMC-RELATED"/>
    <property type="match status" value="1"/>
</dbReference>
<evidence type="ECO:0000313" key="2">
    <source>
        <dbReference type="EMBL" id="MBM7614577.1"/>
    </source>
</evidence>
<dbReference type="SUPFAM" id="SSF50346">
    <property type="entry name" value="PRC-barrel domain"/>
    <property type="match status" value="1"/>
</dbReference>
<dbReference type="InterPro" id="IPR011033">
    <property type="entry name" value="PRC_barrel-like_sf"/>
</dbReference>
<dbReference type="RefSeq" id="WP_204400935.1">
    <property type="nucleotide sequence ID" value="NZ_JAFBEE010000005.1"/>
</dbReference>
<organism evidence="2 3">
    <name type="scientific">Alkaliphilus hydrothermalis</name>
    <dbReference type="NCBI Taxonomy" id="1482730"/>
    <lineage>
        <taxon>Bacteria</taxon>
        <taxon>Bacillati</taxon>
        <taxon>Bacillota</taxon>
        <taxon>Clostridia</taxon>
        <taxon>Peptostreptococcales</taxon>
        <taxon>Natronincolaceae</taxon>
        <taxon>Alkaliphilus</taxon>
    </lineage>
</organism>
<dbReference type="Gene3D" id="2.30.30.240">
    <property type="entry name" value="PRC-barrel domain"/>
    <property type="match status" value="1"/>
</dbReference>
<evidence type="ECO:0000259" key="1">
    <source>
        <dbReference type="Pfam" id="PF05239"/>
    </source>
</evidence>
<sequence length="121" mass="13847">MLRASDLTQKEVINTTDGKRIGMIMDLEVDLAKGRVNAIIIPGTGKFLGLFGKEVEYEISWDQIKKIGEDVILVEMKNTVEPQAYNQSHNQSINQRFRGEEPKKVVLEPEFIRKEITKDDK</sequence>
<accession>A0ABS2NNU4</accession>
<keyword evidence="3" id="KW-1185">Reference proteome</keyword>
<protein>
    <submittedName>
        <fullName evidence="2">YlmC/YmxH family sporulation protein</fullName>
    </submittedName>
</protein>
<dbReference type="InterPro" id="IPR027275">
    <property type="entry name" value="PRC-brl_dom"/>
</dbReference>
<reference evidence="2 3" key="1">
    <citation type="submission" date="2021-01" db="EMBL/GenBank/DDBJ databases">
        <title>Genomic Encyclopedia of Type Strains, Phase IV (KMG-IV): sequencing the most valuable type-strain genomes for metagenomic binning, comparative biology and taxonomic classification.</title>
        <authorList>
            <person name="Goeker M."/>
        </authorList>
    </citation>
    <scope>NUCLEOTIDE SEQUENCE [LARGE SCALE GENOMIC DNA]</scope>
    <source>
        <strain evidence="2 3">DSM 25890</strain>
    </source>
</reference>
<dbReference type="EMBL" id="JAFBEE010000005">
    <property type="protein sequence ID" value="MBM7614577.1"/>
    <property type="molecule type" value="Genomic_DNA"/>
</dbReference>
<evidence type="ECO:0000313" key="3">
    <source>
        <dbReference type="Proteomes" id="UP001314796"/>
    </source>
</evidence>